<keyword evidence="1" id="KW-0732">Signal</keyword>
<reference evidence="2" key="1">
    <citation type="submission" date="2021-01" db="EMBL/GenBank/DDBJ databases">
        <authorList>
            <consortium name="Genoscope - CEA"/>
            <person name="William W."/>
        </authorList>
    </citation>
    <scope>NUCLEOTIDE SEQUENCE</scope>
</reference>
<protein>
    <submittedName>
        <fullName evidence="2">Uncharacterized protein</fullName>
    </submittedName>
</protein>
<dbReference type="PROSITE" id="PS51257">
    <property type="entry name" value="PROKAR_LIPOPROTEIN"/>
    <property type="match status" value="1"/>
</dbReference>
<gene>
    <name evidence="2" type="ORF">PSON_ATCC_30995.1.T0450171</name>
</gene>
<proteinExistence type="predicted"/>
<dbReference type="OrthoDB" id="10045365at2759"/>
<evidence type="ECO:0000256" key="1">
    <source>
        <dbReference type="SAM" id="SignalP"/>
    </source>
</evidence>
<evidence type="ECO:0000313" key="3">
    <source>
        <dbReference type="Proteomes" id="UP000692954"/>
    </source>
</evidence>
<organism evidence="2 3">
    <name type="scientific">Paramecium sonneborni</name>
    <dbReference type="NCBI Taxonomy" id="65129"/>
    <lineage>
        <taxon>Eukaryota</taxon>
        <taxon>Sar</taxon>
        <taxon>Alveolata</taxon>
        <taxon>Ciliophora</taxon>
        <taxon>Intramacronucleata</taxon>
        <taxon>Oligohymenophorea</taxon>
        <taxon>Peniculida</taxon>
        <taxon>Parameciidae</taxon>
        <taxon>Paramecium</taxon>
    </lineage>
</organism>
<name>A0A8S1N3K1_9CILI</name>
<dbReference type="Pfam" id="PF01508">
    <property type="entry name" value="Paramecium_SA"/>
    <property type="match status" value="15"/>
</dbReference>
<feature type="signal peptide" evidence="1">
    <location>
        <begin position="1"/>
        <end position="19"/>
    </location>
</feature>
<keyword evidence="3" id="KW-1185">Reference proteome</keyword>
<dbReference type="Proteomes" id="UP000692954">
    <property type="component" value="Unassembled WGS sequence"/>
</dbReference>
<comment type="caution">
    <text evidence="2">The sequence shown here is derived from an EMBL/GenBank/DDBJ whole genome shotgun (WGS) entry which is preliminary data.</text>
</comment>
<dbReference type="SMART" id="SM00639">
    <property type="entry name" value="PSA"/>
    <property type="match status" value="17"/>
</dbReference>
<evidence type="ECO:0000313" key="2">
    <source>
        <dbReference type="EMBL" id="CAD8083605.1"/>
    </source>
</evidence>
<accession>A0A8S1N3K1</accession>
<dbReference type="InterPro" id="IPR002895">
    <property type="entry name" value="Paramecium_SA"/>
</dbReference>
<sequence>MKNMMLLLLSLLLISCLESLPKGDFCTCNQILSYNDCVQSIKCEWNNTQGVCEDSKSVDLWSYCQVNSADCSVQIGCAFQERICKPFSGCTVYQAKTHELCQQISHLCSSNGEHCIQIELICDNFNENQIACQSNLDGFPCYWNNEIKKCYEIQKCNELPLSYSTHESCYEAGQKKQLQCTTKEGGGCIDIGTDCKIQEKKGCVVNIFNSPCFWDGSTCKDKICINAPTSYITHEQCQTYLGSCSLNSDNKGCMDMPSSCEEYSTEPQCIQINEHLCFWSILTCNDDDQQCQPISRCKQWTCENAEPSYSTDTLCQQFKSDCTVNNTNNGCIKRLETCSSYTTQNQCVIVLDGKTTCYWNGTKCVDNLCHNAVLNKYDLLSCSEFLSSCTAVNNQCTLKTCSTYPTENLCSVDYQNKKCIWSGSCTLKTCENASKELTTHQECQQWLSSCTVNSNLNGCQILEKVCNVYKKKDQCYLTGNNKTECLWIDEQCVQKSCSTASLEIQSDEECTNYLDGCMISNQKKGCVNRKATCTELLEHQCSITSSGSFCFWNGQQCVIRQCTQVFYYSFKACNTFLQTCTVNFDGTQYNGCITKQNKCNGYTNELMCIESLSEGKCVWNQKVIPNICEVRSCENSNQMTSDEECNQFLGICTVNNSKTGCIKRYEKCNEYDNEVNCRKTKSESECIWYNDVCINKTCDKANKTYTSHDECQSYSKKCTTNGKGCIQIDTCSSYTTKQGCVFDQNNQSCTYFPSCNLRLCTDAPQNYSTDEQCKNYMQECTTSGNGCVLRTECSDAYIEQACVTDSTGQQCRWINNKCVVYSCSSAPTQFQTEMECQLYKQGCTAKQSGGCITKGLCKDAKISQACTTDIYGNLCRFYKDGCREAICQDFAYKTHYQCVKIDSNCTSDGVTCVTQSQCNTKSQSGCFLGSDGPCLWIGNSCYQYSSCTSLQFQTHEECYKFNNECTTDGNTCVPIDKCEKLTQLGCQVGTDGQCVFLPNTNECKVFKNCNQFEYQTHQDCQSINKQCTTDNKKCIDLQECSSYTTKENCYLNNLQQQCKFDENDNKCIDLVCSHLKFATHNECNQQLNTCTTDSKQCITIDKCETYSKVFCDIAYGIESIIDDQSKQSYKNINKCRFDTKQNKCQLIKCSDLQKNCSQISKCVDNGIRCVDQSKCEIYETEKGCKQGGSDGECVWHLENGVGKCKLMTSCSDASTNKEACLQKPWICQWTENSTKTICAQYTCSSKYKETGFCLPILDFSQKNYQICSMTGQLCVNTKIDSLTASTCFQSTNYTYTWDSARKLCWQCGKQFTNSNKLNSSDHLNQTQEDIFASILLPMFILIFSLYI</sequence>
<dbReference type="EMBL" id="CAJJDN010000045">
    <property type="protein sequence ID" value="CAD8083605.1"/>
    <property type="molecule type" value="Genomic_DNA"/>
</dbReference>
<feature type="chain" id="PRO_5035937511" evidence="1">
    <location>
        <begin position="20"/>
        <end position="1347"/>
    </location>
</feature>